<dbReference type="EMBL" id="JAHRIO010043247">
    <property type="protein sequence ID" value="MEQ2172931.1"/>
    <property type="molecule type" value="Genomic_DNA"/>
</dbReference>
<organism evidence="1 2">
    <name type="scientific">Goodea atripinnis</name>
    <dbReference type="NCBI Taxonomy" id="208336"/>
    <lineage>
        <taxon>Eukaryota</taxon>
        <taxon>Metazoa</taxon>
        <taxon>Chordata</taxon>
        <taxon>Craniata</taxon>
        <taxon>Vertebrata</taxon>
        <taxon>Euteleostomi</taxon>
        <taxon>Actinopterygii</taxon>
        <taxon>Neopterygii</taxon>
        <taxon>Teleostei</taxon>
        <taxon>Neoteleostei</taxon>
        <taxon>Acanthomorphata</taxon>
        <taxon>Ovalentaria</taxon>
        <taxon>Atherinomorphae</taxon>
        <taxon>Cyprinodontiformes</taxon>
        <taxon>Goodeidae</taxon>
        <taxon>Goodea</taxon>
    </lineage>
</organism>
<gene>
    <name evidence="1" type="ORF">GOODEAATRI_026419</name>
</gene>
<dbReference type="Proteomes" id="UP001476798">
    <property type="component" value="Unassembled WGS sequence"/>
</dbReference>
<dbReference type="PANTHER" id="PTHR21345">
    <property type="entry name" value="SPIRE"/>
    <property type="match status" value="1"/>
</dbReference>
<proteinExistence type="predicted"/>
<dbReference type="InterPro" id="IPR029901">
    <property type="entry name" value="Spire"/>
</dbReference>
<feature type="non-terminal residue" evidence="1">
    <location>
        <position position="1"/>
    </location>
</feature>
<evidence type="ECO:0000313" key="1">
    <source>
        <dbReference type="EMBL" id="MEQ2172931.1"/>
    </source>
</evidence>
<keyword evidence="2" id="KW-1185">Reference proteome</keyword>
<reference evidence="1 2" key="1">
    <citation type="submission" date="2021-06" db="EMBL/GenBank/DDBJ databases">
        <authorList>
            <person name="Palmer J.M."/>
        </authorList>
    </citation>
    <scope>NUCLEOTIDE SEQUENCE [LARGE SCALE GENOMIC DNA]</scope>
    <source>
        <strain evidence="1 2">GA_2019</strain>
        <tissue evidence="1">Muscle</tissue>
    </source>
</reference>
<dbReference type="PANTHER" id="PTHR21345:SF8">
    <property type="entry name" value="PROTEIN SPIRE HOMOLOG 1"/>
    <property type="match status" value="1"/>
</dbReference>
<comment type="caution">
    <text evidence="1">The sequence shown here is derived from an EMBL/GenBank/DDBJ whole genome shotgun (WGS) entry which is preliminary data.</text>
</comment>
<sequence length="119" mass="14084">GTLPHAVMFNQGCSVCSQADFKPNCDPLMLSKLFYRKSAHCFLRQARFWVQVMRDLREGVKLKKVQERQYNPLPIEYQLTPYEMLMDDIRSKRYKLRKVMVSPRSTQQLPVCYNNPFSC</sequence>
<protein>
    <submittedName>
        <fullName evidence="1">Uncharacterized protein</fullName>
    </submittedName>
</protein>
<evidence type="ECO:0000313" key="2">
    <source>
        <dbReference type="Proteomes" id="UP001476798"/>
    </source>
</evidence>
<name>A0ABV0NPF1_9TELE</name>
<accession>A0ABV0NPF1</accession>